<reference evidence="2 3" key="1">
    <citation type="submission" date="2018-06" db="EMBL/GenBank/DDBJ databases">
        <title>WGS assembly of Brassica rapa FPsc.</title>
        <authorList>
            <person name="Bowman J."/>
            <person name="Kohchi T."/>
            <person name="Yamato K."/>
            <person name="Jenkins J."/>
            <person name="Shu S."/>
            <person name="Ishizaki K."/>
            <person name="Yamaoka S."/>
            <person name="Nishihama R."/>
            <person name="Nakamura Y."/>
            <person name="Berger F."/>
            <person name="Adam C."/>
            <person name="Aki S."/>
            <person name="Althoff F."/>
            <person name="Araki T."/>
            <person name="Arteaga-Vazquez M."/>
            <person name="Balasubrmanian S."/>
            <person name="Bauer D."/>
            <person name="Boehm C."/>
            <person name="Briginshaw L."/>
            <person name="Caballero-Perez J."/>
            <person name="Catarino B."/>
            <person name="Chen F."/>
            <person name="Chiyoda S."/>
            <person name="Chovatia M."/>
            <person name="Davies K."/>
            <person name="Delmans M."/>
            <person name="Demura T."/>
            <person name="Dierschke T."/>
            <person name="Dolan L."/>
            <person name="Dorantes-Acosta A."/>
            <person name="Eklund D."/>
            <person name="Florent S."/>
            <person name="Flores-Sandoval E."/>
            <person name="Fujiyama A."/>
            <person name="Fukuzawa H."/>
            <person name="Galik B."/>
            <person name="Grimanelli D."/>
            <person name="Grimwood J."/>
            <person name="Grossniklaus U."/>
            <person name="Hamada T."/>
            <person name="Haseloff J."/>
            <person name="Hetherington A."/>
            <person name="Higo A."/>
            <person name="Hirakawa Y."/>
            <person name="Hundley H."/>
            <person name="Ikeda Y."/>
            <person name="Inoue K."/>
            <person name="Inoue S."/>
            <person name="Ishida S."/>
            <person name="Jia Q."/>
            <person name="Kakita M."/>
            <person name="Kanazawa T."/>
            <person name="Kawai Y."/>
            <person name="Kawashima T."/>
            <person name="Kennedy M."/>
            <person name="Kinose K."/>
            <person name="Kinoshita T."/>
            <person name="Kohara Y."/>
            <person name="Koide E."/>
            <person name="Komatsu K."/>
            <person name="Kopischke S."/>
            <person name="Kubo M."/>
            <person name="Kyozuka J."/>
            <person name="Lagercrantz U."/>
            <person name="Lin S."/>
            <person name="Lindquist E."/>
            <person name="Lipzen A."/>
            <person name="Lu C."/>
            <person name="Luna E."/>
            <person name="Martienssen R."/>
            <person name="Minamino N."/>
            <person name="Mizutani M."/>
            <person name="Mizutani M."/>
            <person name="Mochizuki N."/>
            <person name="Monte I."/>
            <person name="Mosher R."/>
            <person name="Nagasaki H."/>
            <person name="Nakagami H."/>
            <person name="Naramoto S."/>
            <person name="Nishitani K."/>
            <person name="Ohtani M."/>
            <person name="Okamoto T."/>
            <person name="Okumura M."/>
            <person name="Phillips J."/>
            <person name="Pollak B."/>
            <person name="Reinders A."/>
            <person name="Roevekamp M."/>
            <person name="Sano R."/>
            <person name="Sawa S."/>
            <person name="Schmid M."/>
            <person name="Shirakawa M."/>
            <person name="Solano R."/>
            <person name="Spunde A."/>
            <person name="Suetsugu N."/>
            <person name="Sugano S."/>
            <person name="Sugiyama A."/>
            <person name="Sun R."/>
            <person name="Suzuki Y."/>
            <person name="Takenaka M."/>
            <person name="Takezawa D."/>
            <person name="Tomogane H."/>
            <person name="Tsuzuki M."/>
            <person name="Ueda T."/>
            <person name="Umeda M."/>
            <person name="Ward J."/>
            <person name="Watanabe Y."/>
            <person name="Yazaki K."/>
            <person name="Yokoyama R."/>
            <person name="Yoshitake Y."/>
            <person name="Yotsui I."/>
            <person name="Zachgo S."/>
            <person name="Schmutz J."/>
        </authorList>
    </citation>
    <scope>NUCLEOTIDE SEQUENCE [LARGE SCALE GENOMIC DNA]</scope>
    <source>
        <strain evidence="3">cv. B-3</strain>
    </source>
</reference>
<dbReference type="PANTHER" id="PTHR11697">
    <property type="entry name" value="GENERAL TRANSCRIPTION FACTOR 2-RELATED ZINC FINGER PROTEIN"/>
    <property type="match status" value="1"/>
</dbReference>
<dbReference type="PANTHER" id="PTHR11697:SF230">
    <property type="entry name" value="ZINC FINGER, MYM DOMAIN CONTAINING 1"/>
    <property type="match status" value="1"/>
</dbReference>
<evidence type="ECO:0000313" key="2">
    <source>
        <dbReference type="EMBL" id="RID65633.1"/>
    </source>
</evidence>
<dbReference type="InterPro" id="IPR025398">
    <property type="entry name" value="DUF4371"/>
</dbReference>
<dbReference type="AlphaFoldDB" id="A0A397ZSK1"/>
<dbReference type="InterPro" id="IPR012337">
    <property type="entry name" value="RNaseH-like_sf"/>
</dbReference>
<name>A0A397ZSK1_BRACM</name>
<dbReference type="InterPro" id="IPR006580">
    <property type="entry name" value="Znf_TTF"/>
</dbReference>
<dbReference type="SMART" id="SM00597">
    <property type="entry name" value="ZnF_TTF"/>
    <property type="match status" value="1"/>
</dbReference>
<accession>A0A397ZSK1</accession>
<dbReference type="Proteomes" id="UP000264353">
    <property type="component" value="Chromosome A4"/>
</dbReference>
<evidence type="ECO:0000259" key="1">
    <source>
        <dbReference type="SMART" id="SM00597"/>
    </source>
</evidence>
<dbReference type="Pfam" id="PF14291">
    <property type="entry name" value="DUF4371"/>
    <property type="match status" value="1"/>
</dbReference>
<organism evidence="2 3">
    <name type="scientific">Brassica campestris</name>
    <name type="common">Field mustard</name>
    <dbReference type="NCBI Taxonomy" id="3711"/>
    <lineage>
        <taxon>Eukaryota</taxon>
        <taxon>Viridiplantae</taxon>
        <taxon>Streptophyta</taxon>
        <taxon>Embryophyta</taxon>
        <taxon>Tracheophyta</taxon>
        <taxon>Spermatophyta</taxon>
        <taxon>Magnoliopsida</taxon>
        <taxon>eudicotyledons</taxon>
        <taxon>Gunneridae</taxon>
        <taxon>Pentapetalae</taxon>
        <taxon>rosids</taxon>
        <taxon>malvids</taxon>
        <taxon>Brassicales</taxon>
        <taxon>Brassicaceae</taxon>
        <taxon>Brassiceae</taxon>
        <taxon>Brassica</taxon>
    </lineage>
</organism>
<dbReference type="SUPFAM" id="SSF53098">
    <property type="entry name" value="Ribonuclease H-like"/>
    <property type="match status" value="1"/>
</dbReference>
<sequence length="597" mass="69044">MDYPANQRGEVRRRYLIKGPCQPYGHNFKKISKGGGTRRFHPAWFDQYGSRLEYSISKERAFCLYFYLFKDEIRMQGGSDVFVKEGFNSWQKPERLLTHMGKPPNSCHIITAQKCEDLMNQHQSIVHALFKLDDKVKTEYRIRLNASIDASRFLLRQGLPFRGHGEKEEDANKGNFLQLLRYIGEQNDAISKIILKNAPGNNQMISSKIQKDIVHSFAEEVRQAILEEIGHGVFGLLVDESADVSHKEQMGVVFRFVDKRGAIKERFIGVVHVKETSSLALKSAIGDLFARYGMSITKVRGQGYDGASNIRDLQKREACGLLKYFHTFNCVFYLYLMLLILGLTANLSLTLQQKDQDILNAMSLVESTKRELQKLRDDGWDSLMAKFASFCKKHNVEMLIMEEEFVDLRYPRRRTNISNMHHYKVNCFCTVLDLQIQEFDDRFTEVTTDLLICMAALSPVDSFHGFDKEKLVRLAKLYPDDFSYGELLSLEQQLDIYIDNIRRDERFKSVENLGDFSCLMVKTQKHLAHPLVYRLLKLVLTLPVATASVQRSARNRIGDQFLSDCMVCFIEKELFDSVSNEKVIKKFQMMNERRVVL</sequence>
<gene>
    <name evidence="2" type="ORF">BRARA_D00817</name>
</gene>
<feature type="domain" description="TTF-type" evidence="1">
    <location>
        <begin position="36"/>
        <end position="131"/>
    </location>
</feature>
<proteinExistence type="predicted"/>
<dbReference type="InterPro" id="IPR055298">
    <property type="entry name" value="AtLOH3-like"/>
</dbReference>
<dbReference type="EMBL" id="CM010631">
    <property type="protein sequence ID" value="RID65633.1"/>
    <property type="molecule type" value="Genomic_DNA"/>
</dbReference>
<evidence type="ECO:0000313" key="3">
    <source>
        <dbReference type="Proteomes" id="UP000264353"/>
    </source>
</evidence>
<protein>
    <recommendedName>
        <fullName evidence="1">TTF-type domain-containing protein</fullName>
    </recommendedName>
</protein>